<name>A0A2N3LDI4_9BACI</name>
<evidence type="ECO:0000256" key="1">
    <source>
        <dbReference type="SAM" id="Phobius"/>
    </source>
</evidence>
<dbReference type="GO" id="GO:0016020">
    <property type="term" value="C:membrane"/>
    <property type="evidence" value="ECO:0007669"/>
    <property type="project" value="InterPro"/>
</dbReference>
<accession>A0A2N3LDI4</accession>
<proteinExistence type="predicted"/>
<evidence type="ECO:0000313" key="2">
    <source>
        <dbReference type="EMBL" id="PKR82635.1"/>
    </source>
</evidence>
<keyword evidence="3" id="KW-1185">Reference proteome</keyword>
<keyword evidence="1" id="KW-1133">Transmembrane helix</keyword>
<keyword evidence="1" id="KW-0812">Transmembrane</keyword>
<feature type="transmembrane region" description="Helical" evidence="1">
    <location>
        <begin position="50"/>
        <end position="72"/>
    </location>
</feature>
<evidence type="ECO:0000313" key="3">
    <source>
        <dbReference type="Proteomes" id="UP000233440"/>
    </source>
</evidence>
<dbReference type="EMBL" id="PIQO01000033">
    <property type="protein sequence ID" value="PKR82635.1"/>
    <property type="molecule type" value="Genomic_DNA"/>
</dbReference>
<dbReference type="RefSeq" id="WP_101356589.1">
    <property type="nucleotide sequence ID" value="NZ_PIQO01000033.1"/>
</dbReference>
<gene>
    <name evidence="2" type="ORF">CWO92_23290</name>
</gene>
<dbReference type="Proteomes" id="UP000233440">
    <property type="component" value="Unassembled WGS sequence"/>
</dbReference>
<feature type="transmembrane region" description="Helical" evidence="1">
    <location>
        <begin position="7"/>
        <end position="30"/>
    </location>
</feature>
<dbReference type="SUPFAM" id="SSF81342">
    <property type="entry name" value="Transmembrane di-heme cytochromes"/>
    <property type="match status" value="1"/>
</dbReference>
<reference evidence="2 3" key="1">
    <citation type="submission" date="2017-11" db="EMBL/GenBank/DDBJ databases">
        <title>Bacillus camelliae sp. nov., isolated from pu'er tea.</title>
        <authorList>
            <person name="Niu L."/>
        </authorList>
    </citation>
    <scope>NUCLEOTIDE SEQUENCE [LARGE SCALE GENOMIC DNA]</scope>
    <source>
        <strain evidence="2 3">7578-1</strain>
    </source>
</reference>
<dbReference type="AlphaFoldDB" id="A0A2N3LDI4"/>
<dbReference type="GO" id="GO:0022904">
    <property type="term" value="P:respiratory electron transport chain"/>
    <property type="evidence" value="ECO:0007669"/>
    <property type="project" value="InterPro"/>
</dbReference>
<sequence>MKKYIIFIVSFILIFSIAQVLSGLFLTATYTPHVSEVWSSSVNLPKEVTFGRSAFISTFVMAVFSVTIAYFVPKTLKRFLKN</sequence>
<dbReference type="InterPro" id="IPR027387">
    <property type="entry name" value="Cytb/b6-like_sf"/>
</dbReference>
<keyword evidence="1" id="KW-0472">Membrane</keyword>
<dbReference type="OrthoDB" id="2454526at2"/>
<dbReference type="Gene3D" id="1.20.810.10">
    <property type="entry name" value="Cytochrome Bc1 Complex, Chain C"/>
    <property type="match status" value="1"/>
</dbReference>
<organism evidence="2 3">
    <name type="scientific">Heyndrickxia camelliae</name>
    <dbReference type="NCBI Taxonomy" id="1707093"/>
    <lineage>
        <taxon>Bacteria</taxon>
        <taxon>Bacillati</taxon>
        <taxon>Bacillota</taxon>
        <taxon>Bacilli</taxon>
        <taxon>Bacillales</taxon>
        <taxon>Bacillaceae</taxon>
        <taxon>Heyndrickxia</taxon>
    </lineage>
</organism>
<comment type="caution">
    <text evidence="2">The sequence shown here is derived from an EMBL/GenBank/DDBJ whole genome shotgun (WGS) entry which is preliminary data.</text>
</comment>
<protein>
    <submittedName>
        <fullName evidence="2">Uncharacterized protein</fullName>
    </submittedName>
</protein>
<dbReference type="InterPro" id="IPR016174">
    <property type="entry name" value="Di-haem_cyt_TM"/>
</dbReference>